<dbReference type="RefSeq" id="WP_125638752.1">
    <property type="nucleotide sequence ID" value="NZ_JBHSSJ010000001.1"/>
</dbReference>
<accession>A0ABW1TJY5</accession>
<keyword evidence="1" id="KW-1133">Transmembrane helix</keyword>
<feature type="transmembrane region" description="Helical" evidence="1">
    <location>
        <begin position="272"/>
        <end position="292"/>
    </location>
</feature>
<feature type="transmembrane region" description="Helical" evidence="1">
    <location>
        <begin position="62"/>
        <end position="81"/>
    </location>
</feature>
<keyword evidence="1" id="KW-0472">Membrane</keyword>
<evidence type="ECO:0000313" key="2">
    <source>
        <dbReference type="EMBL" id="MFC6273905.1"/>
    </source>
</evidence>
<feature type="transmembrane region" description="Helical" evidence="1">
    <location>
        <begin position="213"/>
        <end position="235"/>
    </location>
</feature>
<feature type="transmembrane region" description="Helical" evidence="1">
    <location>
        <begin position="176"/>
        <end position="197"/>
    </location>
</feature>
<feature type="transmembrane region" description="Helical" evidence="1">
    <location>
        <begin position="108"/>
        <end position="130"/>
    </location>
</feature>
<feature type="transmembrane region" description="Helical" evidence="1">
    <location>
        <begin position="247"/>
        <end position="266"/>
    </location>
</feature>
<keyword evidence="3" id="KW-1185">Reference proteome</keyword>
<gene>
    <name evidence="2" type="ORF">ACFQET_00060</name>
</gene>
<proteinExistence type="predicted"/>
<feature type="transmembrane region" description="Helical" evidence="1">
    <location>
        <begin position="142"/>
        <end position="169"/>
    </location>
</feature>
<evidence type="ECO:0000256" key="1">
    <source>
        <dbReference type="SAM" id="Phobius"/>
    </source>
</evidence>
<reference evidence="3" key="1">
    <citation type="journal article" date="2019" name="Int. J. Syst. Evol. Microbiol.">
        <title>The Global Catalogue of Microorganisms (GCM) 10K type strain sequencing project: providing services to taxonomists for standard genome sequencing and annotation.</title>
        <authorList>
            <consortium name="The Broad Institute Genomics Platform"/>
            <consortium name="The Broad Institute Genome Sequencing Center for Infectious Disease"/>
            <person name="Wu L."/>
            <person name="Ma J."/>
        </authorList>
    </citation>
    <scope>NUCLEOTIDE SEQUENCE [LARGE SCALE GENOMIC DNA]</scope>
    <source>
        <strain evidence="3">CCM 8907</strain>
    </source>
</reference>
<evidence type="ECO:0000313" key="3">
    <source>
        <dbReference type="Proteomes" id="UP001596191"/>
    </source>
</evidence>
<organism evidence="2 3">
    <name type="scientific">Levilactobacillus tangyuanensis</name>
    <dbReference type="NCBI Taxonomy" id="2486021"/>
    <lineage>
        <taxon>Bacteria</taxon>
        <taxon>Bacillati</taxon>
        <taxon>Bacillota</taxon>
        <taxon>Bacilli</taxon>
        <taxon>Lactobacillales</taxon>
        <taxon>Lactobacillaceae</taxon>
        <taxon>Levilactobacillus</taxon>
    </lineage>
</organism>
<sequence>MNNLVKLIWRRQRNTLWFAFGFTLLAIGIMTGMTVSNLRSTDVLELVGDSIQRWEMYSGDYFNAYSNILIFIYWLVGLLLMNRDLKDNFNQFLFTSGYSRRRVYWTKYFLAQGFLLVTTVAGIAVQYGVAAVMLPSGIGFHLAWAGVLTSWLGGLLISWLFFAITWFAALIVGQTASLLVTAAGFTLSSFGTLPIYLKLVNNKFWHLSEGQTLVLGFVLMFLATAILIVWGSWLFQRLSLEHNGEYLLFPKLRVPVYIVFVAYLTGLAAVNGLPITIAITFIFTVVFGYAWLWRPKLGEKWHQYQQRHSARE</sequence>
<dbReference type="EMBL" id="JBHSSJ010000001">
    <property type="protein sequence ID" value="MFC6273905.1"/>
    <property type="molecule type" value="Genomic_DNA"/>
</dbReference>
<dbReference type="Proteomes" id="UP001596191">
    <property type="component" value="Unassembled WGS sequence"/>
</dbReference>
<feature type="transmembrane region" description="Helical" evidence="1">
    <location>
        <begin position="16"/>
        <end position="35"/>
    </location>
</feature>
<name>A0ABW1TJY5_9LACO</name>
<protein>
    <submittedName>
        <fullName evidence="2">ABC-2 transporter permease</fullName>
    </submittedName>
</protein>
<comment type="caution">
    <text evidence="2">The sequence shown here is derived from an EMBL/GenBank/DDBJ whole genome shotgun (WGS) entry which is preliminary data.</text>
</comment>
<keyword evidence="1" id="KW-0812">Transmembrane</keyword>